<accession>A0ABX4BJP9</accession>
<dbReference type="NCBIfam" id="TIGR04131">
    <property type="entry name" value="Bac_Flav_CTERM"/>
    <property type="match status" value="1"/>
</dbReference>
<sequence length="428" mass="48667">MEIKDLQQFQFSMKNIDLNNVFSFILIFLFVQSGQAQFINQGDLKVTGSTVLSVYMNCDNKTTGNFVNDGELHLFGNYNNDGKVSYTDKSLGATFFTGDQEQMITGLQSPYFQNIVFNNLASLIPFQLKTTIRVGNNSDFKNGIINAVDYDGKMIFDEKASCLNVGNQSFVDGIVQKNGNNVFEFPVGNQLFYRPVIVAVSSSLKNTLTTQYFYQNSNTHYPHSQKEETILTINDTEYWKVTSENDNEKNVLTLTLNDKTTPLEFFNTAPETRLAIVRWDEVLQKWVNCKGESSDPALTENYEKLLTAPIDGYGIFTMAIVKEDNLNEKLVVYNAVSPNGDGINDSFHIKGIDQYPDNTVEIYNRWGVKVFDTKSYNESDNMFRGYSDGRATINRGEKLPTGTYFYILKYNNTKRVVEQSGYLYINNQ</sequence>
<gene>
    <name evidence="1" type="ORF">B0A65_22350</name>
</gene>
<evidence type="ECO:0000313" key="1">
    <source>
        <dbReference type="EMBL" id="OXA75158.1"/>
    </source>
</evidence>
<comment type="caution">
    <text evidence="1">The sequence shown here is derived from an EMBL/GenBank/DDBJ whole genome shotgun (WGS) entry which is preliminary data.</text>
</comment>
<name>A0ABX4BJP9_FLAFR</name>
<evidence type="ECO:0000313" key="2">
    <source>
        <dbReference type="Proteomes" id="UP000198382"/>
    </source>
</evidence>
<reference evidence="1 2" key="1">
    <citation type="submission" date="2016-11" db="EMBL/GenBank/DDBJ databases">
        <title>Whole genomes of Flavobacteriaceae.</title>
        <authorList>
            <person name="Stine C."/>
            <person name="Li C."/>
            <person name="Tadesse D."/>
        </authorList>
    </citation>
    <scope>NUCLEOTIDE SEQUENCE [LARGE SCALE GENOMIC DNA]</scope>
    <source>
        <strain evidence="1 2">DSM 15937</strain>
    </source>
</reference>
<proteinExistence type="predicted"/>
<organism evidence="1 2">
    <name type="scientific">Flavobacterium frigidimaris</name>
    <dbReference type="NCBI Taxonomy" id="262320"/>
    <lineage>
        <taxon>Bacteria</taxon>
        <taxon>Pseudomonadati</taxon>
        <taxon>Bacteroidota</taxon>
        <taxon>Flavobacteriia</taxon>
        <taxon>Flavobacteriales</taxon>
        <taxon>Flavobacteriaceae</taxon>
        <taxon>Flavobacterium</taxon>
    </lineage>
</organism>
<protein>
    <recommendedName>
        <fullName evidence="3">Gliding motility-associated C-terminal domain-containing protein</fullName>
    </recommendedName>
</protein>
<evidence type="ECO:0008006" key="3">
    <source>
        <dbReference type="Google" id="ProtNLM"/>
    </source>
</evidence>
<dbReference type="Proteomes" id="UP000198382">
    <property type="component" value="Unassembled WGS sequence"/>
</dbReference>
<dbReference type="EMBL" id="MUGV01000051">
    <property type="protein sequence ID" value="OXA75158.1"/>
    <property type="molecule type" value="Genomic_DNA"/>
</dbReference>
<dbReference type="Pfam" id="PF13585">
    <property type="entry name" value="CHU_C"/>
    <property type="match status" value="1"/>
</dbReference>
<keyword evidence="2" id="KW-1185">Reference proteome</keyword>
<dbReference type="RefSeq" id="WP_074663926.1">
    <property type="nucleotide sequence ID" value="NZ_MUGV01000051.1"/>
</dbReference>
<dbReference type="InterPro" id="IPR026341">
    <property type="entry name" value="T9SS_type_B"/>
</dbReference>